<feature type="region of interest" description="Disordered" evidence="1">
    <location>
        <begin position="1"/>
        <end position="31"/>
    </location>
</feature>
<protein>
    <submittedName>
        <fullName evidence="3">Uncharacterized protein</fullName>
    </submittedName>
</protein>
<dbReference type="EMBL" id="LS974625">
    <property type="protein sequence ID" value="CAG7861098.1"/>
    <property type="molecule type" value="Genomic_DNA"/>
</dbReference>
<feature type="transmembrane region" description="Helical" evidence="2">
    <location>
        <begin position="31"/>
        <end position="50"/>
    </location>
</feature>
<evidence type="ECO:0000256" key="1">
    <source>
        <dbReference type="SAM" id="MobiDB-lite"/>
    </source>
</evidence>
<evidence type="ECO:0000256" key="2">
    <source>
        <dbReference type="SAM" id="Phobius"/>
    </source>
</evidence>
<reference evidence="3 4" key="1">
    <citation type="submission" date="2021-07" db="EMBL/GenBank/DDBJ databases">
        <authorList>
            <consortium name="Genoscope - CEA"/>
            <person name="William W."/>
        </authorList>
    </citation>
    <scope>NUCLEOTIDE SEQUENCE [LARGE SCALE GENOMIC DNA]</scope>
</reference>
<sequence>RFQDGVVNGFNSTRDRGASSLSTSSLGASSGITSVPLSAALLCLILWFWFASRSVPWFSWSVQVRLAFPCRGVCGSGGVSGYLG</sequence>
<dbReference type="AlphaFoldDB" id="A0A8D9CTY6"/>
<name>A0A8D9CTY6_BRACM</name>
<feature type="non-terminal residue" evidence="3">
    <location>
        <position position="1"/>
    </location>
</feature>
<evidence type="ECO:0000313" key="4">
    <source>
        <dbReference type="Proteomes" id="UP000694005"/>
    </source>
</evidence>
<keyword evidence="2" id="KW-0812">Transmembrane</keyword>
<accession>A0A8D9CTY6</accession>
<dbReference type="Proteomes" id="UP000694005">
    <property type="component" value="Chromosome A09"/>
</dbReference>
<proteinExistence type="predicted"/>
<organism evidence="3 4">
    <name type="scientific">Brassica campestris</name>
    <name type="common">Field mustard</name>
    <dbReference type="NCBI Taxonomy" id="3711"/>
    <lineage>
        <taxon>Eukaryota</taxon>
        <taxon>Viridiplantae</taxon>
        <taxon>Streptophyta</taxon>
        <taxon>Embryophyta</taxon>
        <taxon>Tracheophyta</taxon>
        <taxon>Spermatophyta</taxon>
        <taxon>Magnoliopsida</taxon>
        <taxon>eudicotyledons</taxon>
        <taxon>Gunneridae</taxon>
        <taxon>Pentapetalae</taxon>
        <taxon>rosids</taxon>
        <taxon>malvids</taxon>
        <taxon>Brassicales</taxon>
        <taxon>Brassicaceae</taxon>
        <taxon>Brassiceae</taxon>
        <taxon>Brassica</taxon>
    </lineage>
</organism>
<keyword evidence="2" id="KW-0472">Membrane</keyword>
<dbReference type="Gramene" id="A09p15650.2_BraZ1">
    <property type="protein sequence ID" value="A09p15650.2_BraZ1.CDS.1"/>
    <property type="gene ID" value="A09g15650.2_BraZ1"/>
</dbReference>
<keyword evidence="2" id="KW-1133">Transmembrane helix</keyword>
<evidence type="ECO:0000313" key="3">
    <source>
        <dbReference type="EMBL" id="CAG7861098.1"/>
    </source>
</evidence>
<feature type="compositionally biased region" description="Low complexity" evidence="1">
    <location>
        <begin position="18"/>
        <end position="31"/>
    </location>
</feature>
<gene>
    <name evidence="3" type="ORF">BRAPAZ1V2_A09P15650.2</name>
</gene>